<proteinExistence type="predicted"/>
<gene>
    <name evidence="2" type="ORF">HMPREF1549_00009</name>
</gene>
<protein>
    <submittedName>
        <fullName evidence="2">Uncharacterized protein</fullName>
    </submittedName>
</protein>
<dbReference type="AlphaFoldDB" id="U1Q7S7"/>
<reference evidence="2 3" key="1">
    <citation type="submission" date="2013-06" db="EMBL/GenBank/DDBJ databases">
        <authorList>
            <person name="Weinstock G."/>
            <person name="Sodergren E."/>
            <person name="Lobos E.A."/>
            <person name="Fulton L."/>
            <person name="Fulton R."/>
            <person name="Courtney L."/>
            <person name="Fronick C."/>
            <person name="O'Laughlin M."/>
            <person name="Godfrey J."/>
            <person name="Wilson R.M."/>
            <person name="Miner T."/>
            <person name="Farmer C."/>
            <person name="Delehaunty K."/>
            <person name="Cordes M."/>
            <person name="Minx P."/>
            <person name="Tomlinson C."/>
            <person name="Chen J."/>
            <person name="Wollam A."/>
            <person name="Pepin K.H."/>
            <person name="Bhonagiri V."/>
            <person name="Zhang X."/>
            <person name="Warren W."/>
            <person name="Mitreva M."/>
            <person name="Mardis E.R."/>
            <person name="Wilson R.K."/>
        </authorList>
    </citation>
    <scope>NUCLEOTIDE SEQUENCE [LARGE SCALE GENOMIC DNA]</scope>
    <source>
        <strain evidence="2 3">F0510</strain>
    </source>
</reference>
<evidence type="ECO:0000256" key="1">
    <source>
        <dbReference type="SAM" id="Phobius"/>
    </source>
</evidence>
<keyword evidence="1" id="KW-1133">Transmembrane helix</keyword>
<accession>U1Q7S7</accession>
<keyword evidence="1" id="KW-0472">Membrane</keyword>
<keyword evidence="1" id="KW-0812">Transmembrane</keyword>
<organism evidence="2 3">
    <name type="scientific">Actinomyces johnsonii F0510</name>
    <dbReference type="NCBI Taxonomy" id="1227262"/>
    <lineage>
        <taxon>Bacteria</taxon>
        <taxon>Bacillati</taxon>
        <taxon>Actinomycetota</taxon>
        <taxon>Actinomycetes</taxon>
        <taxon>Actinomycetales</taxon>
        <taxon>Actinomycetaceae</taxon>
        <taxon>Actinomyces</taxon>
    </lineage>
</organism>
<dbReference type="HOGENOM" id="CLU_2420406_0_0_11"/>
<sequence>MEVTKMFSGREAFKGVLEVSRTESVARSYGRRGRLVGRVETVTVTTVERAPEKRRWGALALKGLGLVVFWVVTNPDKVLDLLAALVRFLGL</sequence>
<evidence type="ECO:0000313" key="2">
    <source>
        <dbReference type="EMBL" id="ERH23860.1"/>
    </source>
</evidence>
<dbReference type="RefSeq" id="WP_021605947.1">
    <property type="nucleotide sequence ID" value="NZ_KE951630.1"/>
</dbReference>
<feature type="transmembrane region" description="Helical" evidence="1">
    <location>
        <begin position="56"/>
        <end position="73"/>
    </location>
</feature>
<evidence type="ECO:0000313" key="3">
    <source>
        <dbReference type="Proteomes" id="UP000016498"/>
    </source>
</evidence>
<dbReference type="Proteomes" id="UP000016498">
    <property type="component" value="Unassembled WGS sequence"/>
</dbReference>
<name>U1Q7S7_9ACTO</name>
<dbReference type="EMBL" id="AWSD01000002">
    <property type="protein sequence ID" value="ERH23860.1"/>
    <property type="molecule type" value="Genomic_DNA"/>
</dbReference>
<comment type="caution">
    <text evidence="2">The sequence shown here is derived from an EMBL/GenBank/DDBJ whole genome shotgun (WGS) entry which is preliminary data.</text>
</comment>